<protein>
    <submittedName>
        <fullName evidence="1">Uncharacterized protein</fullName>
    </submittedName>
</protein>
<evidence type="ECO:0000313" key="1">
    <source>
        <dbReference type="EMBL" id="KAL2734170.1"/>
    </source>
</evidence>
<dbReference type="AlphaFoldDB" id="A0ABD2BNL8"/>
<name>A0ABD2BNL8_VESSQ</name>
<comment type="caution">
    <text evidence="1">The sequence shown here is derived from an EMBL/GenBank/DDBJ whole genome shotgun (WGS) entry which is preliminary data.</text>
</comment>
<evidence type="ECO:0000313" key="2">
    <source>
        <dbReference type="Proteomes" id="UP001607302"/>
    </source>
</evidence>
<reference evidence="1 2" key="1">
    <citation type="journal article" date="2024" name="Ann. Entomol. Soc. Am.">
        <title>Genomic analyses of the southern and eastern yellowjacket wasps (Hymenoptera: Vespidae) reveal evolutionary signatures of social life.</title>
        <authorList>
            <person name="Catto M.A."/>
            <person name="Caine P.B."/>
            <person name="Orr S.E."/>
            <person name="Hunt B.G."/>
            <person name="Goodisman M.A.D."/>
        </authorList>
    </citation>
    <scope>NUCLEOTIDE SEQUENCE [LARGE SCALE GENOMIC DNA]</scope>
    <source>
        <strain evidence="1">233</strain>
        <tissue evidence="1">Head and thorax</tissue>
    </source>
</reference>
<dbReference type="EMBL" id="JAUDFV010000074">
    <property type="protein sequence ID" value="KAL2734170.1"/>
    <property type="molecule type" value="Genomic_DNA"/>
</dbReference>
<dbReference type="Proteomes" id="UP001607302">
    <property type="component" value="Unassembled WGS sequence"/>
</dbReference>
<keyword evidence="2" id="KW-1185">Reference proteome</keyword>
<organism evidence="1 2">
    <name type="scientific">Vespula squamosa</name>
    <name type="common">Southern yellow jacket</name>
    <name type="synonym">Wasp</name>
    <dbReference type="NCBI Taxonomy" id="30214"/>
    <lineage>
        <taxon>Eukaryota</taxon>
        <taxon>Metazoa</taxon>
        <taxon>Ecdysozoa</taxon>
        <taxon>Arthropoda</taxon>
        <taxon>Hexapoda</taxon>
        <taxon>Insecta</taxon>
        <taxon>Pterygota</taxon>
        <taxon>Neoptera</taxon>
        <taxon>Endopterygota</taxon>
        <taxon>Hymenoptera</taxon>
        <taxon>Apocrita</taxon>
        <taxon>Aculeata</taxon>
        <taxon>Vespoidea</taxon>
        <taxon>Vespidae</taxon>
        <taxon>Vespinae</taxon>
        <taxon>Vespula</taxon>
    </lineage>
</organism>
<gene>
    <name evidence="1" type="ORF">V1478_003868</name>
</gene>
<sequence>MDSFAAKRLKMSEPKLSEESSSIAQKISKNIEFFISDYANIFHYVDKTLLIKAVKKDIEMVLISGSRSFCKSANMGVLKKFVEREMDNNGQRIELQKG</sequence>
<proteinExistence type="predicted"/>
<accession>A0ABD2BNL8</accession>